<evidence type="ECO:0000313" key="1">
    <source>
        <dbReference type="EMBL" id="STX34517.1"/>
    </source>
</evidence>
<dbReference type="OrthoDB" id="5647367at2"/>
<organism evidence="1 2">
    <name type="scientific">Legionella cincinnatiensis</name>
    <dbReference type="NCBI Taxonomy" id="28085"/>
    <lineage>
        <taxon>Bacteria</taxon>
        <taxon>Pseudomonadati</taxon>
        <taxon>Pseudomonadota</taxon>
        <taxon>Gammaproteobacteria</taxon>
        <taxon>Legionellales</taxon>
        <taxon>Legionellaceae</taxon>
        <taxon>Legionella</taxon>
    </lineage>
</organism>
<gene>
    <name evidence="1" type="ORF">NCTC12438_01117</name>
</gene>
<evidence type="ECO:0000313" key="2">
    <source>
        <dbReference type="Proteomes" id="UP000255316"/>
    </source>
</evidence>
<name>A0A378IH11_9GAMM</name>
<dbReference type="AlphaFoldDB" id="A0A378IH11"/>
<proteinExistence type="predicted"/>
<dbReference type="Proteomes" id="UP000255316">
    <property type="component" value="Unassembled WGS sequence"/>
</dbReference>
<dbReference type="EMBL" id="UGNX01000001">
    <property type="protein sequence ID" value="STX34517.1"/>
    <property type="molecule type" value="Genomic_DNA"/>
</dbReference>
<dbReference type="RefSeq" id="WP_115342563.1">
    <property type="nucleotide sequence ID" value="NZ_UGNX01000001.1"/>
</dbReference>
<protein>
    <submittedName>
        <fullName evidence="1">Uncharacterized protein</fullName>
    </submittedName>
</protein>
<sequence length="81" mass="9031">MDLSVEDATAWSEAIFGSVDLVRVAWLLATRIYQRRQRLSGFCNNKEAILCGASSQGRPKTSGSITDETKLGVVRIFLCWH</sequence>
<accession>A0A378IH11</accession>
<reference evidence="1 2" key="1">
    <citation type="submission" date="2018-06" db="EMBL/GenBank/DDBJ databases">
        <authorList>
            <consortium name="Pathogen Informatics"/>
            <person name="Doyle S."/>
        </authorList>
    </citation>
    <scope>NUCLEOTIDE SEQUENCE [LARGE SCALE GENOMIC DNA]</scope>
    <source>
        <strain evidence="1 2">NCTC12438</strain>
    </source>
</reference>